<evidence type="ECO:0000256" key="1">
    <source>
        <dbReference type="ARBA" id="ARBA00001970"/>
    </source>
</evidence>
<evidence type="ECO:0000256" key="3">
    <source>
        <dbReference type="ARBA" id="ARBA00022723"/>
    </source>
</evidence>
<dbReference type="InterPro" id="IPR025702">
    <property type="entry name" value="OXD"/>
</dbReference>
<sequence>MALLADLDGKEILFTWGLFGVQSGNVTEEESPIVSTLHQLSAGSAQRVDHLQDENHVSKQQNPRTTIFVAYWLHHREYLTWNEKVFLPFWNGLPDDAGVWREVMRVPKSRYMFSTSSPKPSGFATLVGTKLSKDAGYWKVYRHRMSQTPDQYTTPGDTFTSPYSSEPSASRPEKKLVDLETKYPDEIQSGRVKITKIPDNLCFCREVQAQPDLPQKELEIWREQLNPYFRSWVDHLDTHHNKNGIISFSTHVASKLEDDAAPEADQLMYFLDLESFELSGRSFKDHVKLRNKTMGLYGPGGELSGRGKLHLMVELCILKSDDLDAEYIGCKKGTRLMILEDL</sequence>
<evidence type="ECO:0000313" key="8">
    <source>
        <dbReference type="Proteomes" id="UP001152049"/>
    </source>
</evidence>
<protein>
    <recommendedName>
        <fullName evidence="9">Hem-containing dehydratase protein</fullName>
    </recommendedName>
</protein>
<reference evidence="7" key="1">
    <citation type="submission" date="2022-09" db="EMBL/GenBank/DDBJ databases">
        <title>Fusarium specimens isolated from Avocado Roots.</title>
        <authorList>
            <person name="Stajich J."/>
            <person name="Roper C."/>
            <person name="Heimlech-Rivalta G."/>
        </authorList>
    </citation>
    <scope>NUCLEOTIDE SEQUENCE</scope>
    <source>
        <strain evidence="7">CF00136</strain>
    </source>
</reference>
<evidence type="ECO:0000256" key="2">
    <source>
        <dbReference type="ARBA" id="ARBA00022617"/>
    </source>
</evidence>
<dbReference type="Pfam" id="PF13816">
    <property type="entry name" value="Dehydratase_hem"/>
    <property type="match status" value="1"/>
</dbReference>
<proteinExistence type="predicted"/>
<evidence type="ECO:0000256" key="6">
    <source>
        <dbReference type="SAM" id="MobiDB-lite"/>
    </source>
</evidence>
<dbReference type="GO" id="GO:0016829">
    <property type="term" value="F:lyase activity"/>
    <property type="evidence" value="ECO:0007669"/>
    <property type="project" value="UniProtKB-KW"/>
</dbReference>
<evidence type="ECO:0008006" key="9">
    <source>
        <dbReference type="Google" id="ProtNLM"/>
    </source>
</evidence>
<organism evidence="7 8">
    <name type="scientific">Fusarium torreyae</name>
    <dbReference type="NCBI Taxonomy" id="1237075"/>
    <lineage>
        <taxon>Eukaryota</taxon>
        <taxon>Fungi</taxon>
        <taxon>Dikarya</taxon>
        <taxon>Ascomycota</taxon>
        <taxon>Pezizomycotina</taxon>
        <taxon>Sordariomycetes</taxon>
        <taxon>Hypocreomycetidae</taxon>
        <taxon>Hypocreales</taxon>
        <taxon>Nectriaceae</taxon>
        <taxon>Fusarium</taxon>
    </lineage>
</organism>
<keyword evidence="2" id="KW-0349">Heme</keyword>
<dbReference type="AlphaFoldDB" id="A0A9W8S767"/>
<dbReference type="Proteomes" id="UP001152049">
    <property type="component" value="Unassembled WGS sequence"/>
</dbReference>
<name>A0A9W8S767_9HYPO</name>
<keyword evidence="4" id="KW-0408">Iron</keyword>
<dbReference type="OrthoDB" id="3465714at2759"/>
<comment type="cofactor">
    <cofactor evidence="1">
        <name>heme b</name>
        <dbReference type="ChEBI" id="CHEBI:60344"/>
    </cofactor>
</comment>
<feature type="region of interest" description="Disordered" evidence="6">
    <location>
        <begin position="149"/>
        <end position="174"/>
    </location>
</feature>
<keyword evidence="8" id="KW-1185">Reference proteome</keyword>
<feature type="compositionally biased region" description="Polar residues" evidence="6">
    <location>
        <begin position="149"/>
        <end position="168"/>
    </location>
</feature>
<evidence type="ECO:0000256" key="5">
    <source>
        <dbReference type="ARBA" id="ARBA00023239"/>
    </source>
</evidence>
<dbReference type="GO" id="GO:0046872">
    <property type="term" value="F:metal ion binding"/>
    <property type="evidence" value="ECO:0007669"/>
    <property type="project" value="UniProtKB-KW"/>
</dbReference>
<evidence type="ECO:0000313" key="7">
    <source>
        <dbReference type="EMBL" id="KAJ4267059.1"/>
    </source>
</evidence>
<keyword evidence="5" id="KW-0456">Lyase</keyword>
<comment type="caution">
    <text evidence="7">The sequence shown here is derived from an EMBL/GenBank/DDBJ whole genome shotgun (WGS) entry which is preliminary data.</text>
</comment>
<gene>
    <name evidence="7" type="ORF">NW762_003157</name>
</gene>
<accession>A0A9W8S767</accession>
<dbReference type="EMBL" id="JAOQAZ010000004">
    <property type="protein sequence ID" value="KAJ4267059.1"/>
    <property type="molecule type" value="Genomic_DNA"/>
</dbReference>
<keyword evidence="3" id="KW-0479">Metal-binding</keyword>
<evidence type="ECO:0000256" key="4">
    <source>
        <dbReference type="ARBA" id="ARBA00023004"/>
    </source>
</evidence>